<dbReference type="OrthoDB" id="10027016at2759"/>
<dbReference type="AlphaFoldDB" id="A0A6H5GH25"/>
<evidence type="ECO:0000313" key="3">
    <source>
        <dbReference type="EMBL" id="CAB0002000.1"/>
    </source>
</evidence>
<dbReference type="EMBL" id="CADCXU010011863">
    <property type="protein sequence ID" value="CAB0001995.1"/>
    <property type="molecule type" value="Genomic_DNA"/>
</dbReference>
<feature type="region of interest" description="Disordered" evidence="1">
    <location>
        <begin position="1"/>
        <end position="84"/>
    </location>
</feature>
<feature type="compositionally biased region" description="Polar residues" evidence="1">
    <location>
        <begin position="47"/>
        <end position="58"/>
    </location>
</feature>
<proteinExistence type="predicted"/>
<dbReference type="Proteomes" id="UP000479000">
    <property type="component" value="Unassembled WGS sequence"/>
</dbReference>
<keyword evidence="4" id="KW-1185">Reference proteome</keyword>
<evidence type="ECO:0000256" key="1">
    <source>
        <dbReference type="SAM" id="MobiDB-lite"/>
    </source>
</evidence>
<accession>A0A6H5GH25</accession>
<feature type="compositionally biased region" description="Polar residues" evidence="1">
    <location>
        <begin position="16"/>
        <end position="39"/>
    </location>
</feature>
<reference evidence="2 4" key="1">
    <citation type="submission" date="2020-02" db="EMBL/GenBank/DDBJ databases">
        <authorList>
            <person name="Ferguson B K."/>
        </authorList>
    </citation>
    <scope>NUCLEOTIDE SEQUENCE [LARGE SCALE GENOMIC DNA]</scope>
</reference>
<feature type="compositionally biased region" description="Basic and acidic residues" evidence="1">
    <location>
        <begin position="59"/>
        <end position="84"/>
    </location>
</feature>
<evidence type="ECO:0000313" key="4">
    <source>
        <dbReference type="Proteomes" id="UP000479000"/>
    </source>
</evidence>
<protein>
    <submittedName>
        <fullName evidence="2">Uncharacterized protein</fullName>
    </submittedName>
</protein>
<gene>
    <name evidence="2" type="ORF">NTEN_LOCUS7782</name>
    <name evidence="3" type="ORF">NTEN_LOCUS7787</name>
</gene>
<sequence length="84" mass="9012">MGDSSVVVEGNRSHARSSSQSDAGSTTGNRTPPSAASTRTFDRSDAESVSTTISQDSRGSNKENRPSRIQDAEVVLRPKPDYNR</sequence>
<name>A0A6H5GH25_9HEMI</name>
<organism evidence="2 4">
    <name type="scientific">Nesidiocoris tenuis</name>
    <dbReference type="NCBI Taxonomy" id="355587"/>
    <lineage>
        <taxon>Eukaryota</taxon>
        <taxon>Metazoa</taxon>
        <taxon>Ecdysozoa</taxon>
        <taxon>Arthropoda</taxon>
        <taxon>Hexapoda</taxon>
        <taxon>Insecta</taxon>
        <taxon>Pterygota</taxon>
        <taxon>Neoptera</taxon>
        <taxon>Paraneoptera</taxon>
        <taxon>Hemiptera</taxon>
        <taxon>Heteroptera</taxon>
        <taxon>Panheteroptera</taxon>
        <taxon>Cimicomorpha</taxon>
        <taxon>Miridae</taxon>
        <taxon>Dicyphina</taxon>
        <taxon>Nesidiocoris</taxon>
    </lineage>
</organism>
<feature type="non-terminal residue" evidence="2">
    <location>
        <position position="84"/>
    </location>
</feature>
<dbReference type="EMBL" id="CADCXU010011864">
    <property type="protein sequence ID" value="CAB0002000.1"/>
    <property type="molecule type" value="Genomic_DNA"/>
</dbReference>
<evidence type="ECO:0000313" key="2">
    <source>
        <dbReference type="EMBL" id="CAB0001995.1"/>
    </source>
</evidence>